<proteinExistence type="inferred from homology"/>
<evidence type="ECO:0000256" key="10">
    <source>
        <dbReference type="SAM" id="MobiDB-lite"/>
    </source>
</evidence>
<dbReference type="Gene3D" id="1.25.40.10">
    <property type="entry name" value="Tetratricopeptide repeat domain"/>
    <property type="match status" value="3"/>
</dbReference>
<feature type="region of interest" description="Disordered" evidence="10">
    <location>
        <begin position="941"/>
        <end position="965"/>
    </location>
</feature>
<dbReference type="GO" id="GO:0016020">
    <property type="term" value="C:membrane"/>
    <property type="evidence" value="ECO:0007669"/>
    <property type="project" value="UniProtKB-SubCell"/>
</dbReference>
<dbReference type="RefSeq" id="XP_005850736.1">
    <property type="nucleotide sequence ID" value="XM_005850674.1"/>
</dbReference>
<gene>
    <name evidence="12" type="ORF">CHLNCDRAFT_50458</name>
</gene>
<comment type="similarity">
    <text evidence="2">Belongs to the PPR family. P subfamily.</text>
</comment>
<keyword evidence="3" id="KW-0813">Transport</keyword>
<dbReference type="InterPro" id="IPR002885">
    <property type="entry name" value="PPR_rpt"/>
</dbReference>
<evidence type="ECO:0000256" key="3">
    <source>
        <dbReference type="ARBA" id="ARBA00022448"/>
    </source>
</evidence>
<dbReference type="eggNOG" id="KOG4197">
    <property type="taxonomic scope" value="Eukaryota"/>
</dbReference>
<evidence type="ECO:0000256" key="1">
    <source>
        <dbReference type="ARBA" id="ARBA00004141"/>
    </source>
</evidence>
<keyword evidence="13" id="KW-1185">Reference proteome</keyword>
<evidence type="ECO:0000256" key="7">
    <source>
        <dbReference type="ARBA" id="ARBA00023065"/>
    </source>
</evidence>
<comment type="subcellular location">
    <subcellularLocation>
        <location evidence="1">Membrane</location>
        <topology evidence="1">Multi-pass membrane protein</topology>
    </subcellularLocation>
</comment>
<feature type="repeat" description="PPR" evidence="9">
    <location>
        <begin position="564"/>
        <end position="598"/>
    </location>
</feature>
<organism evidence="13">
    <name type="scientific">Chlorella variabilis</name>
    <name type="common">Green alga</name>
    <dbReference type="NCBI Taxonomy" id="554065"/>
    <lineage>
        <taxon>Eukaryota</taxon>
        <taxon>Viridiplantae</taxon>
        <taxon>Chlorophyta</taxon>
        <taxon>core chlorophytes</taxon>
        <taxon>Trebouxiophyceae</taxon>
        <taxon>Chlorellales</taxon>
        <taxon>Chlorellaceae</taxon>
        <taxon>Chlorella clade</taxon>
        <taxon>Chlorella</taxon>
    </lineage>
</organism>
<evidence type="ECO:0000256" key="5">
    <source>
        <dbReference type="ARBA" id="ARBA00022737"/>
    </source>
</evidence>
<dbReference type="Pfam" id="PF17177">
    <property type="entry name" value="PPR_long"/>
    <property type="match status" value="1"/>
</dbReference>
<reference evidence="12 13" key="1">
    <citation type="journal article" date="2010" name="Plant Cell">
        <title>The Chlorella variabilis NC64A genome reveals adaptation to photosymbiosis, coevolution with viruses, and cryptic sex.</title>
        <authorList>
            <person name="Blanc G."/>
            <person name="Duncan G."/>
            <person name="Agarkova I."/>
            <person name="Borodovsky M."/>
            <person name="Gurnon J."/>
            <person name="Kuo A."/>
            <person name="Lindquist E."/>
            <person name="Lucas S."/>
            <person name="Pangilinan J."/>
            <person name="Polle J."/>
            <person name="Salamov A."/>
            <person name="Terry A."/>
            <person name="Yamada T."/>
            <person name="Dunigan D.D."/>
            <person name="Grigoriev I.V."/>
            <person name="Claverie J.M."/>
            <person name="Van Etten J.L."/>
        </authorList>
    </citation>
    <scope>NUCLEOTIDE SEQUENCE [LARGE SCALE GENOMIC DNA]</scope>
    <source>
        <strain evidence="12 13">NC64A</strain>
    </source>
</reference>
<dbReference type="InParanoid" id="E1Z6E7"/>
<feature type="region of interest" description="Disordered" evidence="10">
    <location>
        <begin position="1476"/>
        <end position="1505"/>
    </location>
</feature>
<feature type="repeat" description="PPR" evidence="9">
    <location>
        <begin position="450"/>
        <end position="484"/>
    </location>
</feature>
<accession>E1Z6E7</accession>
<dbReference type="GeneID" id="17357982"/>
<dbReference type="Pfam" id="PF25539">
    <property type="entry name" value="Bestrophin_2"/>
    <property type="match status" value="1"/>
</dbReference>
<feature type="compositionally biased region" description="Gly residues" evidence="10">
    <location>
        <begin position="950"/>
        <end position="964"/>
    </location>
</feature>
<evidence type="ECO:0000259" key="11">
    <source>
        <dbReference type="Pfam" id="PF17177"/>
    </source>
</evidence>
<keyword evidence="5" id="KW-0677">Repeat</keyword>
<dbReference type="PROSITE" id="PS51375">
    <property type="entry name" value="PPR"/>
    <property type="match status" value="3"/>
</dbReference>
<protein>
    <recommendedName>
        <fullName evidence="11">PROP1-like PPR domain-containing protein</fullName>
    </recommendedName>
</protein>
<dbReference type="GO" id="GO:0005254">
    <property type="term" value="F:chloride channel activity"/>
    <property type="evidence" value="ECO:0007669"/>
    <property type="project" value="InterPro"/>
</dbReference>
<dbReference type="KEGG" id="cvr:CHLNCDRAFT_50458"/>
<evidence type="ECO:0000256" key="2">
    <source>
        <dbReference type="ARBA" id="ARBA00007626"/>
    </source>
</evidence>
<evidence type="ECO:0000313" key="13">
    <source>
        <dbReference type="Proteomes" id="UP000008141"/>
    </source>
</evidence>
<feature type="domain" description="PROP1-like PPR" evidence="11">
    <location>
        <begin position="511"/>
        <end position="654"/>
    </location>
</feature>
<feature type="repeat" description="PPR" evidence="9">
    <location>
        <begin position="599"/>
        <end position="634"/>
    </location>
</feature>
<dbReference type="OrthoDB" id="1368at2759"/>
<dbReference type="PANTHER" id="PTHR47447:SF17">
    <property type="entry name" value="OS12G0638900 PROTEIN"/>
    <property type="match status" value="1"/>
</dbReference>
<dbReference type="InterPro" id="IPR011990">
    <property type="entry name" value="TPR-like_helical_dom_sf"/>
</dbReference>
<keyword evidence="6" id="KW-1133">Transmembrane helix</keyword>
<evidence type="ECO:0000256" key="9">
    <source>
        <dbReference type="PROSITE-ProRule" id="PRU00708"/>
    </source>
</evidence>
<dbReference type="EMBL" id="GL433837">
    <property type="protein sequence ID" value="EFN58634.1"/>
    <property type="molecule type" value="Genomic_DNA"/>
</dbReference>
<dbReference type="InterPro" id="IPR044669">
    <property type="entry name" value="YneE/VCCN1/2-like"/>
</dbReference>
<evidence type="ECO:0000313" key="12">
    <source>
        <dbReference type="EMBL" id="EFN58634.1"/>
    </source>
</evidence>
<dbReference type="NCBIfam" id="TIGR00756">
    <property type="entry name" value="PPR"/>
    <property type="match status" value="1"/>
</dbReference>
<keyword evidence="7" id="KW-0406">Ion transport</keyword>
<dbReference type="Proteomes" id="UP000008141">
    <property type="component" value="Unassembled WGS sequence"/>
</dbReference>
<dbReference type="InterPro" id="IPR033443">
    <property type="entry name" value="PROP1-like_PPR_dom"/>
</dbReference>
<name>E1Z6E7_CHLVA</name>
<keyword evidence="8" id="KW-0472">Membrane</keyword>
<evidence type="ECO:0000256" key="4">
    <source>
        <dbReference type="ARBA" id="ARBA00022692"/>
    </source>
</evidence>
<sequence length="1505" mass="163770">MSDSTPAAPNSGPGLTFSAARLEEVYLVYTSEKNRGLTLRLHFMLIAAWAVGALKTLTQCAYAFQHGEAKVLPQYLFLLAAQLINLEQAKAWLHILLDIAVMVCVMLSDPSLPHAPAPLPTLIVTSFLGVLDMIRLETLLRLQAIKWLCFLFLEADYFMRAPGHGAAKVGLDMAGALVFGTLLPFSFAAVSEASHRVAFLRDCKRPLTNLGPFWSACSTERSYDAVRNDRFVHCWLEGEGQSSMLASTARFRRGRSLLGRVQNAIRAFSDASDAERARSDTEPPMVFARKSGDSRELRYFVLKGKANPALAMLESSVRGTHVLGGPEGRRYKVPPPNVCNSVLARAAEDASLASKVAEIAEALLQKGVPLEAHTLKALFGSLARADALPEALPVLDAWLQQQEVALEEDANTQAPLQVMTQLMDTAVRAENTHLLVQVLARMARIGVTPSPQSLTTLLQCFMRLGHVNVAHSVLDWMRRNNLEPNVYSYTALLALPRHISESAAPRLLEQASRARSAYDKMRQDGVQPNARFFTELIRICGRAGDMAAAEVAWADAKAAGVAPDLILYSAMIDTCGKCKDAAAAMRVFGEMKRSRVRPDVVSYTSLLTALEGTAQAAPLARDVWHSMQRDGVQPNGMAIAAFLEILLLEGEIDEALQTLAAARPGSRGGRARSQTRWQRKTARLAREAGLEEEAGTEAAALAAGENDGSAGQLEGRVDLPRLYEHFIFAMAHKGQYAGTPGRQMARHMRSRGLQQTLGTASALLTAQALQHGHVAAKWLLQPPGMGAAGSSSSAAAPLPDDAVESCLLGRGSPQACMQKLLHSGGGASSSSCSGSAAEDAAAAALRPDRTVANVVLAGLAVRGCTTEAVQLFDWMKQQPAAPEPAAAAAATGSRARRRPAPVCSPDAWTCQLLLYAALNAPKEHQLELTLRAVKEARELAAAGGGKKRSSGGGGKSSGGVGGTGWDRRTRSAILAVMRQSGRAQQLLGVEVDGVAELKFFTVIVSVAVNWEGDGVWGQEVWRRHLCHVSGRLWLASHSRSMGDQCALSCDRTWDLSEHRSALSAAARCNLSTRLRGRMIVYRKTFLGLHLLFRLYGSAILRTAVWGALAAAQTGLLYAFADDYVSRFFQDGRIVVYSLFVALIYGRFHEGRTKLQAMSSAWLDACVKALSFDGSDKRFKSPDHASSRFRLDCVHLFRRDAACWLACLPTNRQCQPGTLMHGVAVQFLRSDWLLENLAEHDESKLPPWDAANSPHYKPDLVDYFVLRSVSHRRTRHSAAHPIPVVGLLSSEESAHLRLKVGAAPAAGKYVRGAAERIYIVYYWVHERCRQRITEGGLDMPAPILATLYTSLQKGIESFEQCRYLCDTPFPFTWAQLLLVMLLALQFTAPFVIVSSVSDKALGIVFSAIVVQAYWALNEVARELEDPYCFEPNDIPLARLQYQFNERILATANAQLPGSCREDSKYRLSLEEAVQAAARGSLGAPDGDQSLDAKLEQRPPPDQLPPV</sequence>
<evidence type="ECO:0000256" key="6">
    <source>
        <dbReference type="ARBA" id="ARBA00022989"/>
    </source>
</evidence>
<dbReference type="PANTHER" id="PTHR47447">
    <property type="entry name" value="OS03G0856100 PROTEIN"/>
    <property type="match status" value="1"/>
</dbReference>
<keyword evidence="4" id="KW-0812">Transmembrane</keyword>
<dbReference type="Pfam" id="PF13041">
    <property type="entry name" value="PPR_2"/>
    <property type="match status" value="1"/>
</dbReference>
<evidence type="ECO:0000256" key="8">
    <source>
        <dbReference type="ARBA" id="ARBA00023136"/>
    </source>
</evidence>